<keyword evidence="3" id="KW-1185">Reference proteome</keyword>
<feature type="region of interest" description="Disordered" evidence="1">
    <location>
        <begin position="18"/>
        <end position="65"/>
    </location>
</feature>
<dbReference type="EMBL" id="JAGPNK010000014">
    <property type="protein sequence ID" value="KAH7309015.1"/>
    <property type="molecule type" value="Genomic_DNA"/>
</dbReference>
<sequence>MPRTQKQGLMVVYTPVSPLEYPQTDGEDGHQLLPFDPTRQPSRDGSPASCSSSETGEAGSTDAKEEEALFDDIIARVRSRYQQRNEPDYARPTYILEGQEAFDRLLARLEEHCLLEFFQTSLRWNWNSGTGQLELLLMTEAIHEVFKDGLTCLLKDELGRIAEDHPALQNIVEKIGSDGHTRVGIAREGWQRCPDGQFKYSGYLDPPFVYDIGHAETEDSLSQSVNEHLIFRAEAIGGMLTISIAYNKQQDPDFKYTAWLSLYGTSVIEHGLVRNRLVNKLAFYDGKAMPGRVEIPFKLFVPLRERHVLPESEEILIRIEFADLARQLERGIEQQRLEDAVKVAPTPPGILLDEKDQKMEL</sequence>
<evidence type="ECO:0000313" key="2">
    <source>
        <dbReference type="EMBL" id="KAH7309015.1"/>
    </source>
</evidence>
<evidence type="ECO:0000256" key="1">
    <source>
        <dbReference type="SAM" id="MobiDB-lite"/>
    </source>
</evidence>
<dbReference type="Proteomes" id="UP000813444">
    <property type="component" value="Unassembled WGS sequence"/>
</dbReference>
<organism evidence="2 3">
    <name type="scientific">Stachybotrys elegans</name>
    <dbReference type="NCBI Taxonomy" id="80388"/>
    <lineage>
        <taxon>Eukaryota</taxon>
        <taxon>Fungi</taxon>
        <taxon>Dikarya</taxon>
        <taxon>Ascomycota</taxon>
        <taxon>Pezizomycotina</taxon>
        <taxon>Sordariomycetes</taxon>
        <taxon>Hypocreomycetidae</taxon>
        <taxon>Hypocreales</taxon>
        <taxon>Stachybotryaceae</taxon>
        <taxon>Stachybotrys</taxon>
    </lineage>
</organism>
<proteinExistence type="predicted"/>
<comment type="caution">
    <text evidence="2">The sequence shown here is derived from an EMBL/GenBank/DDBJ whole genome shotgun (WGS) entry which is preliminary data.</text>
</comment>
<dbReference type="OrthoDB" id="3485856at2759"/>
<dbReference type="AlphaFoldDB" id="A0A8K0SDH6"/>
<accession>A0A8K0SDH6</accession>
<protein>
    <submittedName>
        <fullName evidence="2">Uncharacterized protein</fullName>
    </submittedName>
</protein>
<name>A0A8K0SDH6_9HYPO</name>
<reference evidence="2" key="1">
    <citation type="journal article" date="2021" name="Nat. Commun.">
        <title>Genetic determinants of endophytism in the Arabidopsis root mycobiome.</title>
        <authorList>
            <person name="Mesny F."/>
            <person name="Miyauchi S."/>
            <person name="Thiergart T."/>
            <person name="Pickel B."/>
            <person name="Atanasova L."/>
            <person name="Karlsson M."/>
            <person name="Huettel B."/>
            <person name="Barry K.W."/>
            <person name="Haridas S."/>
            <person name="Chen C."/>
            <person name="Bauer D."/>
            <person name="Andreopoulos W."/>
            <person name="Pangilinan J."/>
            <person name="LaButti K."/>
            <person name="Riley R."/>
            <person name="Lipzen A."/>
            <person name="Clum A."/>
            <person name="Drula E."/>
            <person name="Henrissat B."/>
            <person name="Kohler A."/>
            <person name="Grigoriev I.V."/>
            <person name="Martin F.M."/>
            <person name="Hacquard S."/>
        </authorList>
    </citation>
    <scope>NUCLEOTIDE SEQUENCE</scope>
    <source>
        <strain evidence="2">MPI-CAGE-CH-0235</strain>
    </source>
</reference>
<gene>
    <name evidence="2" type="ORF">B0I35DRAFT_441203</name>
</gene>
<evidence type="ECO:0000313" key="3">
    <source>
        <dbReference type="Proteomes" id="UP000813444"/>
    </source>
</evidence>